<reference evidence="10" key="4">
    <citation type="submission" date="2025-08" db="UniProtKB">
        <authorList>
            <consortium name="Ensembl"/>
        </authorList>
    </citation>
    <scope>IDENTIFICATION</scope>
</reference>
<keyword evidence="3" id="KW-0677">Repeat</keyword>
<evidence type="ECO:0000256" key="7">
    <source>
        <dbReference type="PROSITE-ProRule" id="PRU00042"/>
    </source>
</evidence>
<dbReference type="PANTHER" id="PTHR16515:SF49">
    <property type="entry name" value="GASTRULA ZINC FINGER PROTEIN XLCGF49.1-LIKE-RELATED"/>
    <property type="match status" value="1"/>
</dbReference>
<dbReference type="InterPro" id="IPR036236">
    <property type="entry name" value="Znf_C2H2_sf"/>
</dbReference>
<keyword evidence="8" id="KW-0175">Coiled coil</keyword>
<dbReference type="AlphaFoldDB" id="A0A4W4GI25"/>
<dbReference type="GeneTree" id="ENSGT01150000286939"/>
<keyword evidence="11" id="KW-1185">Reference proteome</keyword>
<dbReference type="GO" id="GO:0045893">
    <property type="term" value="P:positive regulation of DNA-templated transcription"/>
    <property type="evidence" value="ECO:0007669"/>
    <property type="project" value="UniProtKB-ARBA"/>
</dbReference>
<dbReference type="GO" id="GO:0005634">
    <property type="term" value="C:nucleus"/>
    <property type="evidence" value="ECO:0007669"/>
    <property type="project" value="UniProtKB-SubCell"/>
</dbReference>
<accession>A0A4W4GI25</accession>
<dbReference type="GO" id="GO:0008270">
    <property type="term" value="F:zinc ion binding"/>
    <property type="evidence" value="ECO:0007669"/>
    <property type="project" value="UniProtKB-KW"/>
</dbReference>
<keyword evidence="5" id="KW-0862">Zinc</keyword>
<comment type="subcellular location">
    <subcellularLocation>
        <location evidence="1">Nucleus</location>
    </subcellularLocation>
</comment>
<feature type="domain" description="C2H2-type" evidence="9">
    <location>
        <begin position="296"/>
        <end position="323"/>
    </location>
</feature>
<feature type="domain" description="C2H2-type" evidence="9">
    <location>
        <begin position="240"/>
        <end position="267"/>
    </location>
</feature>
<dbReference type="FunFam" id="3.30.160.60:FF:001732">
    <property type="entry name" value="Zgc:162936"/>
    <property type="match status" value="1"/>
</dbReference>
<dbReference type="PANTHER" id="PTHR16515">
    <property type="entry name" value="PR DOMAIN ZINC FINGER PROTEIN"/>
    <property type="match status" value="1"/>
</dbReference>
<dbReference type="Gene3D" id="3.30.160.60">
    <property type="entry name" value="Classic Zinc Finger"/>
    <property type="match status" value="4"/>
</dbReference>
<dbReference type="Proteomes" id="UP000314983">
    <property type="component" value="Chromosome 20"/>
</dbReference>
<name>A0A4W4GI25_ELEEL</name>
<dbReference type="RefSeq" id="XP_026868718.2">
    <property type="nucleotide sequence ID" value="XM_027012917.2"/>
</dbReference>
<feature type="domain" description="C2H2-type" evidence="9">
    <location>
        <begin position="268"/>
        <end position="295"/>
    </location>
</feature>
<feature type="domain" description="C2H2-type" evidence="9">
    <location>
        <begin position="212"/>
        <end position="239"/>
    </location>
</feature>
<keyword evidence="2" id="KW-0479">Metal-binding</keyword>
<dbReference type="FunFam" id="3.30.160.60:FF:000425">
    <property type="entry name" value="PLAG1 like zinc finger 1"/>
    <property type="match status" value="1"/>
</dbReference>
<organism evidence="10 11">
    <name type="scientific">Electrophorus electricus</name>
    <name type="common">Electric eel</name>
    <name type="synonym">Gymnotus electricus</name>
    <dbReference type="NCBI Taxonomy" id="8005"/>
    <lineage>
        <taxon>Eukaryota</taxon>
        <taxon>Metazoa</taxon>
        <taxon>Chordata</taxon>
        <taxon>Craniata</taxon>
        <taxon>Vertebrata</taxon>
        <taxon>Euteleostomi</taxon>
        <taxon>Actinopterygii</taxon>
        <taxon>Neopterygii</taxon>
        <taxon>Teleostei</taxon>
        <taxon>Ostariophysi</taxon>
        <taxon>Gymnotiformes</taxon>
        <taxon>Gymnotoidei</taxon>
        <taxon>Gymnotidae</taxon>
        <taxon>Electrophorus</taxon>
    </lineage>
</organism>
<evidence type="ECO:0000313" key="10">
    <source>
        <dbReference type="Ensembl" id="ENSEEEP00000037183.2"/>
    </source>
</evidence>
<dbReference type="OMA" id="KQECEPQ"/>
<dbReference type="Ensembl" id="ENSEEET00000037618.2">
    <property type="protein sequence ID" value="ENSEEEP00000037183.2"/>
    <property type="gene ID" value="ENSEEEG00000017671.2"/>
</dbReference>
<evidence type="ECO:0000256" key="6">
    <source>
        <dbReference type="ARBA" id="ARBA00023242"/>
    </source>
</evidence>
<dbReference type="InterPro" id="IPR013087">
    <property type="entry name" value="Znf_C2H2_type"/>
</dbReference>
<reference evidence="10" key="3">
    <citation type="submission" date="2020-05" db="EMBL/GenBank/DDBJ databases">
        <title>Electrophorus electricus (electric eel) genome, fEleEle1, primary haplotype.</title>
        <authorList>
            <person name="Myers G."/>
            <person name="Meyer A."/>
            <person name="Fedrigo O."/>
            <person name="Formenti G."/>
            <person name="Rhie A."/>
            <person name="Tracey A."/>
            <person name="Sims Y."/>
            <person name="Jarvis E.D."/>
        </authorList>
    </citation>
    <scope>NUCLEOTIDE SEQUENCE [LARGE SCALE GENOMIC DNA]</scope>
</reference>
<evidence type="ECO:0000313" key="11">
    <source>
        <dbReference type="Proteomes" id="UP000314983"/>
    </source>
</evidence>
<evidence type="ECO:0000256" key="2">
    <source>
        <dbReference type="ARBA" id="ARBA00022723"/>
    </source>
</evidence>
<dbReference type="SMART" id="SM00355">
    <property type="entry name" value="ZnF_C2H2"/>
    <property type="match status" value="5"/>
</dbReference>
<gene>
    <name evidence="10" type="primary">LOC113579167</name>
</gene>
<evidence type="ECO:0000256" key="5">
    <source>
        <dbReference type="ARBA" id="ARBA00022833"/>
    </source>
</evidence>
<dbReference type="GeneID" id="113579167"/>
<proteinExistence type="predicted"/>
<evidence type="ECO:0000259" key="9">
    <source>
        <dbReference type="PROSITE" id="PS50157"/>
    </source>
</evidence>
<dbReference type="PROSITE" id="PS50157">
    <property type="entry name" value="ZINC_FINGER_C2H2_2"/>
    <property type="match status" value="4"/>
</dbReference>
<dbReference type="GO" id="GO:0005694">
    <property type="term" value="C:chromosome"/>
    <property type="evidence" value="ECO:0007669"/>
    <property type="project" value="UniProtKB-ARBA"/>
</dbReference>
<dbReference type="Pfam" id="PF00096">
    <property type="entry name" value="zf-C2H2"/>
    <property type="match status" value="3"/>
</dbReference>
<reference evidence="10" key="5">
    <citation type="submission" date="2025-09" db="UniProtKB">
        <authorList>
            <consortium name="Ensembl"/>
        </authorList>
    </citation>
    <scope>IDENTIFICATION</scope>
</reference>
<evidence type="ECO:0000256" key="1">
    <source>
        <dbReference type="ARBA" id="ARBA00004123"/>
    </source>
</evidence>
<reference evidence="11" key="2">
    <citation type="journal article" date="2017" name="Sci. Adv.">
        <title>A tail of two voltages: Proteomic comparison of the three electric organs of the electric eel.</title>
        <authorList>
            <person name="Traeger L.L."/>
            <person name="Sabat G."/>
            <person name="Barrett-Wilt G.A."/>
            <person name="Wells G.B."/>
            <person name="Sussman M.R."/>
        </authorList>
    </citation>
    <scope>NUCLEOTIDE SEQUENCE [LARGE SCALE GENOMIC DNA]</scope>
</reference>
<reference evidence="11" key="1">
    <citation type="journal article" date="2014" name="Science">
        <title>Nonhuman genetics. Genomic basis for the convergent evolution of electric organs.</title>
        <authorList>
            <person name="Gallant J.R."/>
            <person name="Traeger L.L."/>
            <person name="Volkening J.D."/>
            <person name="Moffett H."/>
            <person name="Chen P.H."/>
            <person name="Novina C.D."/>
            <person name="Phillips G.N.Jr."/>
            <person name="Anand R."/>
            <person name="Wells G.B."/>
            <person name="Pinch M."/>
            <person name="Guth R."/>
            <person name="Unguez G.A."/>
            <person name="Albert J.S."/>
            <person name="Zakon H.H."/>
            <person name="Samanta M.P."/>
            <person name="Sussman M.R."/>
        </authorList>
    </citation>
    <scope>NUCLEOTIDE SEQUENCE [LARGE SCALE GENOMIC DNA]</scope>
</reference>
<dbReference type="PROSITE" id="PS00028">
    <property type="entry name" value="ZINC_FINGER_C2H2_1"/>
    <property type="match status" value="4"/>
</dbReference>
<evidence type="ECO:0000256" key="8">
    <source>
        <dbReference type="SAM" id="Coils"/>
    </source>
</evidence>
<dbReference type="FunFam" id="3.30.160.60:FF:000145">
    <property type="entry name" value="Zinc finger protein 574"/>
    <property type="match status" value="1"/>
</dbReference>
<dbReference type="FunFam" id="3.30.160.60:FF:000161">
    <property type="entry name" value="Zinc finger protein 366"/>
    <property type="match status" value="1"/>
</dbReference>
<dbReference type="InterPro" id="IPR050331">
    <property type="entry name" value="Zinc_finger"/>
</dbReference>
<evidence type="ECO:0000256" key="4">
    <source>
        <dbReference type="ARBA" id="ARBA00022771"/>
    </source>
</evidence>
<dbReference type="KEGG" id="eee:113579167"/>
<dbReference type="STRING" id="8005.ENSEEEP00000037183"/>
<sequence>MNSLEYLNTFLTERLMTVAGEIFQVFKDTVTEYQGEIERIRHENRCLRETLAEIDGNIAQQRQGAQMIDADGDQHNSNQGPLDSEHSLIQVKLEFATLEQECEPQQASSEPQMYTSNVAKAIHGPVPTQCFSDKTVVLDDMEDNSLHTNSAVTVKVEPCASHAIYSDSTSTAEILNDAATDQARLGQDSYCGRAFDEVSHLASHLQSHVDMFSCEVCGKSFKKKGTLKTHMIVHQKERPYRCRLCGKSYSCAKVLNVHLISHTGERPFACGYCEKRFKLKSHLKEHERIHTGEKPFSCPVCRKCFTRSNPVKIHIRNHHREQSQFLLNQ</sequence>
<keyword evidence="4 7" id="KW-0863">Zinc-finger</keyword>
<protein>
    <recommendedName>
        <fullName evidence="9">C2H2-type domain-containing protein</fullName>
    </recommendedName>
</protein>
<dbReference type="SUPFAM" id="SSF57667">
    <property type="entry name" value="beta-beta-alpha zinc fingers"/>
    <property type="match status" value="3"/>
</dbReference>
<dbReference type="GO" id="GO:0043565">
    <property type="term" value="F:sequence-specific DNA binding"/>
    <property type="evidence" value="ECO:0007669"/>
    <property type="project" value="UniProtKB-ARBA"/>
</dbReference>
<feature type="coiled-coil region" evidence="8">
    <location>
        <begin position="30"/>
        <end position="57"/>
    </location>
</feature>
<evidence type="ECO:0000256" key="3">
    <source>
        <dbReference type="ARBA" id="ARBA00022737"/>
    </source>
</evidence>
<keyword evidence="6" id="KW-0539">Nucleus</keyword>